<dbReference type="Proteomes" id="UP000053263">
    <property type="component" value="Unassembled WGS sequence"/>
</dbReference>
<keyword evidence="2" id="KW-1185">Reference proteome</keyword>
<protein>
    <submittedName>
        <fullName evidence="1">Uncharacterized protein</fullName>
    </submittedName>
</protein>
<evidence type="ECO:0000313" key="1">
    <source>
        <dbReference type="EMBL" id="KII83297.1"/>
    </source>
</evidence>
<proteinExistence type="predicted"/>
<reference evidence="1 2" key="1">
    <citation type="submission" date="2014-06" db="EMBL/GenBank/DDBJ databases">
        <title>Evolutionary Origins and Diversification of the Mycorrhizal Mutualists.</title>
        <authorList>
            <consortium name="DOE Joint Genome Institute"/>
            <consortium name="Mycorrhizal Genomics Consortium"/>
            <person name="Kohler A."/>
            <person name="Kuo A."/>
            <person name="Nagy L.G."/>
            <person name="Floudas D."/>
            <person name="Copeland A."/>
            <person name="Barry K.W."/>
            <person name="Cichocki N."/>
            <person name="Veneault-Fourrey C."/>
            <person name="LaButti K."/>
            <person name="Lindquist E.A."/>
            <person name="Lipzen A."/>
            <person name="Lundell T."/>
            <person name="Morin E."/>
            <person name="Murat C."/>
            <person name="Riley R."/>
            <person name="Ohm R."/>
            <person name="Sun H."/>
            <person name="Tunlid A."/>
            <person name="Henrissat B."/>
            <person name="Grigoriev I.V."/>
            <person name="Hibbett D.S."/>
            <person name="Martin F."/>
        </authorList>
    </citation>
    <scope>NUCLEOTIDE SEQUENCE [LARGE SCALE GENOMIC DNA]</scope>
    <source>
        <strain evidence="1 2">FD-325 SS-3</strain>
    </source>
</reference>
<gene>
    <name evidence="1" type="ORF">PLICRDRAFT_454320</name>
</gene>
<dbReference type="AlphaFoldDB" id="A0A0C9SQ40"/>
<evidence type="ECO:0000313" key="2">
    <source>
        <dbReference type="Proteomes" id="UP000053263"/>
    </source>
</evidence>
<sequence length="100" mass="10527">MYNHLEGILDKTEAIYDIAIEKALLPDVQFQNVMQRCIAVHVCTPSLVIGAAPSGLLCAPLRLDSAGMFRSATSGIASCAACSSAPSTAVRCRFLATVGR</sequence>
<accession>A0A0C9SQ40</accession>
<organism evidence="1 2">
    <name type="scientific">Plicaturopsis crispa FD-325 SS-3</name>
    <dbReference type="NCBI Taxonomy" id="944288"/>
    <lineage>
        <taxon>Eukaryota</taxon>
        <taxon>Fungi</taxon>
        <taxon>Dikarya</taxon>
        <taxon>Basidiomycota</taxon>
        <taxon>Agaricomycotina</taxon>
        <taxon>Agaricomycetes</taxon>
        <taxon>Agaricomycetidae</taxon>
        <taxon>Amylocorticiales</taxon>
        <taxon>Amylocorticiaceae</taxon>
        <taxon>Plicatura</taxon>
        <taxon>Plicaturopsis crispa</taxon>
    </lineage>
</organism>
<dbReference type="HOGENOM" id="CLU_2307206_0_0_1"/>
<dbReference type="EMBL" id="KN832579">
    <property type="protein sequence ID" value="KII83297.1"/>
    <property type="molecule type" value="Genomic_DNA"/>
</dbReference>
<name>A0A0C9SQ40_PLICR</name>